<gene>
    <name evidence="3" type="ORF">JXQ802_LOCUS25771</name>
    <name evidence="2" type="ORF">PYM288_LOCUS16801</name>
</gene>
<dbReference type="Proteomes" id="UP000663870">
    <property type="component" value="Unassembled WGS sequence"/>
</dbReference>
<evidence type="ECO:0000313" key="5">
    <source>
        <dbReference type="Proteomes" id="UP000663870"/>
    </source>
</evidence>
<proteinExistence type="predicted"/>
<name>A0A814JZA7_9BILA</name>
<accession>A0A814JZA7</accession>
<dbReference type="PANTHER" id="PTHR33194:SF4">
    <property type="entry name" value="CCHC-TYPE DOMAIN-CONTAINING PROTEIN"/>
    <property type="match status" value="1"/>
</dbReference>
<evidence type="ECO:0000313" key="3">
    <source>
        <dbReference type="EMBL" id="CAF1227694.1"/>
    </source>
</evidence>
<dbReference type="EMBL" id="CAJNOL010000881">
    <property type="protein sequence ID" value="CAF1227694.1"/>
    <property type="molecule type" value="Genomic_DNA"/>
</dbReference>
<reference evidence="2" key="1">
    <citation type="submission" date="2021-02" db="EMBL/GenBank/DDBJ databases">
        <authorList>
            <person name="Nowell W R."/>
        </authorList>
    </citation>
    <scope>NUCLEOTIDE SEQUENCE</scope>
</reference>
<dbReference type="Proteomes" id="UP000663854">
    <property type="component" value="Unassembled WGS sequence"/>
</dbReference>
<dbReference type="EMBL" id="CAJNOH010000451">
    <property type="protein sequence ID" value="CAF1044167.1"/>
    <property type="molecule type" value="Genomic_DNA"/>
</dbReference>
<evidence type="ECO:0000313" key="4">
    <source>
        <dbReference type="Proteomes" id="UP000663854"/>
    </source>
</evidence>
<organism evidence="2 4">
    <name type="scientific">Rotaria sordida</name>
    <dbReference type="NCBI Taxonomy" id="392033"/>
    <lineage>
        <taxon>Eukaryota</taxon>
        <taxon>Metazoa</taxon>
        <taxon>Spiralia</taxon>
        <taxon>Gnathifera</taxon>
        <taxon>Rotifera</taxon>
        <taxon>Eurotatoria</taxon>
        <taxon>Bdelloidea</taxon>
        <taxon>Philodinida</taxon>
        <taxon>Philodinidae</taxon>
        <taxon>Rotaria</taxon>
    </lineage>
</organism>
<feature type="domain" description="Retrotransposon gag" evidence="1">
    <location>
        <begin position="93"/>
        <end position="184"/>
    </location>
</feature>
<keyword evidence="5" id="KW-1185">Reference proteome</keyword>
<comment type="caution">
    <text evidence="2">The sequence shown here is derived from an EMBL/GenBank/DDBJ whole genome shotgun (WGS) entry which is preliminary data.</text>
</comment>
<sequence>MLTRQGAARHIQDEFHRLAQIDIDFSDNTLLNSIFYRPIEFIMAETTVATLLTKNLEQTPKYSGKLDQDADEWLKDLTSTFRMADITESQALKIIPTFLEGPAKQWFTGNITVFESWPVFKAQFLHTYSSPTLKQLASHRLHNRQQRYDEPVIKYYTDVMKVCKVIDPDMTDVSKTDHLYHGLKSSLMKDVLRRAPTTPSQFLEQARQKETLDRLVSTSIYQPVHNDISADNQPNNSYPSSTHLTESIQFQNSSNMFSSPSTNAYPPTQSYSRFCSQPSSQYLPQPHDSSFNVLHHQSRPLRCYKCNKLGHFAHNYRSTKKY</sequence>
<protein>
    <recommendedName>
        <fullName evidence="1">Retrotransposon gag domain-containing protein</fullName>
    </recommendedName>
</protein>
<dbReference type="InterPro" id="IPR005162">
    <property type="entry name" value="Retrotrans_gag_dom"/>
</dbReference>
<dbReference type="PANTHER" id="PTHR33194">
    <property type="entry name" value="ZINC KNUCKLE DOMAINCONTAINING PROTEIN"/>
    <property type="match status" value="1"/>
</dbReference>
<dbReference type="AlphaFoldDB" id="A0A814JZA7"/>
<evidence type="ECO:0000313" key="2">
    <source>
        <dbReference type="EMBL" id="CAF1044167.1"/>
    </source>
</evidence>
<dbReference type="Pfam" id="PF03732">
    <property type="entry name" value="Retrotrans_gag"/>
    <property type="match status" value="1"/>
</dbReference>
<evidence type="ECO:0000259" key="1">
    <source>
        <dbReference type="Pfam" id="PF03732"/>
    </source>
</evidence>